<gene>
    <name evidence="1" type="ORF">METZ01_LOCUS260667</name>
</gene>
<sequence>MKKSVIMLTTLLCTLVSAQSNLDKGNEWYNRRAEGVSGFMAASAPIDSAISYFERSLDDGNEKEAALMLVKAFYFKGEYTTNDKEEKKTIFDRGKRFAENYIDRYPDSASFRYWYLVNLGSWSKAYGILTAAREGVADLMKEHSEKIIELDPGYENGGGYFMLGAVHYESPYIPFLLSWPDNDDAVIWLRKAVETGNARLVQMVYLAKALYKDGQESEAISMLEKVVNSEPSPHALVEQRDDIREARELLGEYR</sequence>
<reference evidence="1" key="1">
    <citation type="submission" date="2018-05" db="EMBL/GenBank/DDBJ databases">
        <authorList>
            <person name="Lanie J.A."/>
            <person name="Ng W.-L."/>
            <person name="Kazmierczak K.M."/>
            <person name="Andrzejewski T.M."/>
            <person name="Davidsen T.M."/>
            <person name="Wayne K.J."/>
            <person name="Tettelin H."/>
            <person name="Glass J.I."/>
            <person name="Rusch D."/>
            <person name="Podicherti R."/>
            <person name="Tsui H.-C.T."/>
            <person name="Winkler M.E."/>
        </authorList>
    </citation>
    <scope>NUCLEOTIDE SEQUENCE</scope>
</reference>
<evidence type="ECO:0000313" key="1">
    <source>
        <dbReference type="EMBL" id="SVC07813.1"/>
    </source>
</evidence>
<name>A0A382J9N8_9ZZZZ</name>
<proteinExistence type="predicted"/>
<evidence type="ECO:0008006" key="2">
    <source>
        <dbReference type="Google" id="ProtNLM"/>
    </source>
</evidence>
<accession>A0A382J9N8</accession>
<dbReference type="Gene3D" id="1.25.40.10">
    <property type="entry name" value="Tetratricopeptide repeat domain"/>
    <property type="match status" value="1"/>
</dbReference>
<dbReference type="InterPro" id="IPR019734">
    <property type="entry name" value="TPR_rpt"/>
</dbReference>
<dbReference type="SUPFAM" id="SSF81901">
    <property type="entry name" value="HCP-like"/>
    <property type="match status" value="1"/>
</dbReference>
<dbReference type="Pfam" id="PF13174">
    <property type="entry name" value="TPR_6"/>
    <property type="match status" value="1"/>
</dbReference>
<dbReference type="EMBL" id="UINC01072289">
    <property type="protein sequence ID" value="SVC07813.1"/>
    <property type="molecule type" value="Genomic_DNA"/>
</dbReference>
<protein>
    <recommendedName>
        <fullName evidence="2">Outer membrane lipoprotein BamD-like domain-containing protein</fullName>
    </recommendedName>
</protein>
<organism evidence="1">
    <name type="scientific">marine metagenome</name>
    <dbReference type="NCBI Taxonomy" id="408172"/>
    <lineage>
        <taxon>unclassified sequences</taxon>
        <taxon>metagenomes</taxon>
        <taxon>ecological metagenomes</taxon>
    </lineage>
</organism>
<dbReference type="InterPro" id="IPR011990">
    <property type="entry name" value="TPR-like_helical_dom_sf"/>
</dbReference>
<dbReference type="AlphaFoldDB" id="A0A382J9N8"/>